<protein>
    <recommendedName>
        <fullName evidence="6 7">Small ribosomal subunit protein bS20</fullName>
    </recommendedName>
</protein>
<dbReference type="GO" id="GO:0003735">
    <property type="term" value="F:structural constituent of ribosome"/>
    <property type="evidence" value="ECO:0007669"/>
    <property type="project" value="InterPro"/>
</dbReference>
<comment type="caution">
    <text evidence="9">The sequence shown here is derived from an EMBL/GenBank/DDBJ whole genome shotgun (WGS) entry which is preliminary data.</text>
</comment>
<evidence type="ECO:0000256" key="5">
    <source>
        <dbReference type="ARBA" id="ARBA00023274"/>
    </source>
</evidence>
<feature type="compositionally biased region" description="Basic residues" evidence="8">
    <location>
        <begin position="63"/>
        <end position="78"/>
    </location>
</feature>
<evidence type="ECO:0000256" key="6">
    <source>
        <dbReference type="ARBA" id="ARBA00035136"/>
    </source>
</evidence>
<comment type="function">
    <text evidence="7">Binds directly to 16S ribosomal RNA.</text>
</comment>
<dbReference type="NCBIfam" id="TIGR00029">
    <property type="entry name" value="S20"/>
    <property type="match status" value="1"/>
</dbReference>
<dbReference type="InterPro" id="IPR036510">
    <property type="entry name" value="Ribosomal_bS20_sf"/>
</dbReference>
<dbReference type="AlphaFoldDB" id="A0A1F5VKY8"/>
<organism evidence="9 10">
    <name type="scientific">Candidatus Giovannonibacteria bacterium RIFCSPHIGHO2_02_42_15</name>
    <dbReference type="NCBI Taxonomy" id="1798329"/>
    <lineage>
        <taxon>Bacteria</taxon>
        <taxon>Candidatus Giovannoniibacteriota</taxon>
    </lineage>
</organism>
<dbReference type="GO" id="GO:0006412">
    <property type="term" value="P:translation"/>
    <property type="evidence" value="ECO:0007669"/>
    <property type="project" value="UniProtKB-UniRule"/>
</dbReference>
<dbReference type="GO" id="GO:0015935">
    <property type="term" value="C:small ribosomal subunit"/>
    <property type="evidence" value="ECO:0007669"/>
    <property type="project" value="TreeGrafter"/>
</dbReference>
<dbReference type="EMBL" id="MFHH01000045">
    <property type="protein sequence ID" value="OGF64119.1"/>
    <property type="molecule type" value="Genomic_DNA"/>
</dbReference>
<dbReference type="SUPFAM" id="SSF46992">
    <property type="entry name" value="Ribosomal protein S20"/>
    <property type="match status" value="1"/>
</dbReference>
<evidence type="ECO:0000256" key="3">
    <source>
        <dbReference type="ARBA" id="ARBA00022884"/>
    </source>
</evidence>
<keyword evidence="2 7" id="KW-0699">rRNA-binding</keyword>
<sequence>MPITKSAIKAKRQSERRRVRNLAKKQELQKVLKSFSRLMKEKKTDEAKAFFPKVQKALDKAAKKGILKKNSSSRKKSRLALALQK</sequence>
<dbReference type="Proteomes" id="UP000177451">
    <property type="component" value="Unassembled WGS sequence"/>
</dbReference>
<dbReference type="GO" id="GO:0070181">
    <property type="term" value="F:small ribosomal subunit rRNA binding"/>
    <property type="evidence" value="ECO:0007669"/>
    <property type="project" value="TreeGrafter"/>
</dbReference>
<feature type="region of interest" description="Disordered" evidence="8">
    <location>
        <begin position="1"/>
        <end position="22"/>
    </location>
</feature>
<dbReference type="Pfam" id="PF01649">
    <property type="entry name" value="Ribosomal_S20p"/>
    <property type="match status" value="1"/>
</dbReference>
<dbReference type="PANTHER" id="PTHR33398:SF1">
    <property type="entry name" value="SMALL RIBOSOMAL SUBUNIT PROTEIN BS20C"/>
    <property type="match status" value="1"/>
</dbReference>
<dbReference type="HAMAP" id="MF_00500">
    <property type="entry name" value="Ribosomal_bS20"/>
    <property type="match status" value="1"/>
</dbReference>
<gene>
    <name evidence="7" type="primary">rpsT</name>
    <name evidence="9" type="ORF">A2Z53_01205</name>
</gene>
<evidence type="ECO:0000313" key="10">
    <source>
        <dbReference type="Proteomes" id="UP000177451"/>
    </source>
</evidence>
<evidence type="ECO:0000256" key="7">
    <source>
        <dbReference type="HAMAP-Rule" id="MF_00500"/>
    </source>
</evidence>
<keyword evidence="4 7" id="KW-0689">Ribosomal protein</keyword>
<keyword evidence="5 7" id="KW-0687">Ribonucleoprotein</keyword>
<evidence type="ECO:0000256" key="1">
    <source>
        <dbReference type="ARBA" id="ARBA00007634"/>
    </source>
</evidence>
<dbReference type="InterPro" id="IPR002583">
    <property type="entry name" value="Ribosomal_bS20"/>
</dbReference>
<evidence type="ECO:0000256" key="8">
    <source>
        <dbReference type="SAM" id="MobiDB-lite"/>
    </source>
</evidence>
<dbReference type="GO" id="GO:0005829">
    <property type="term" value="C:cytosol"/>
    <property type="evidence" value="ECO:0007669"/>
    <property type="project" value="TreeGrafter"/>
</dbReference>
<proteinExistence type="inferred from homology"/>
<evidence type="ECO:0000313" key="9">
    <source>
        <dbReference type="EMBL" id="OGF64119.1"/>
    </source>
</evidence>
<comment type="similarity">
    <text evidence="1 7">Belongs to the bacterial ribosomal protein bS20 family.</text>
</comment>
<reference evidence="9 10" key="1">
    <citation type="journal article" date="2016" name="Nat. Commun.">
        <title>Thousands of microbial genomes shed light on interconnected biogeochemical processes in an aquifer system.</title>
        <authorList>
            <person name="Anantharaman K."/>
            <person name="Brown C.T."/>
            <person name="Hug L.A."/>
            <person name="Sharon I."/>
            <person name="Castelle C.J."/>
            <person name="Probst A.J."/>
            <person name="Thomas B.C."/>
            <person name="Singh A."/>
            <person name="Wilkins M.J."/>
            <person name="Karaoz U."/>
            <person name="Brodie E.L."/>
            <person name="Williams K.H."/>
            <person name="Hubbard S.S."/>
            <person name="Banfield J.F."/>
        </authorList>
    </citation>
    <scope>NUCLEOTIDE SEQUENCE [LARGE SCALE GENOMIC DNA]</scope>
</reference>
<dbReference type="Gene3D" id="1.20.58.110">
    <property type="entry name" value="Ribosomal protein S20"/>
    <property type="match status" value="1"/>
</dbReference>
<evidence type="ECO:0000256" key="2">
    <source>
        <dbReference type="ARBA" id="ARBA00022730"/>
    </source>
</evidence>
<accession>A0A1F5VKY8</accession>
<name>A0A1F5VKY8_9BACT</name>
<evidence type="ECO:0000256" key="4">
    <source>
        <dbReference type="ARBA" id="ARBA00022980"/>
    </source>
</evidence>
<feature type="compositionally biased region" description="Basic residues" evidence="8">
    <location>
        <begin position="8"/>
        <end position="22"/>
    </location>
</feature>
<feature type="region of interest" description="Disordered" evidence="8">
    <location>
        <begin position="63"/>
        <end position="85"/>
    </location>
</feature>
<keyword evidence="3 7" id="KW-0694">RNA-binding</keyword>
<dbReference type="PANTHER" id="PTHR33398">
    <property type="entry name" value="30S RIBOSOMAL PROTEIN S20"/>
    <property type="match status" value="1"/>
</dbReference>